<dbReference type="Proteomes" id="UP001501532">
    <property type="component" value="Unassembled WGS sequence"/>
</dbReference>
<organism evidence="2 3">
    <name type="scientific">Streptomyces glomeratus</name>
    <dbReference type="NCBI Taxonomy" id="284452"/>
    <lineage>
        <taxon>Bacteria</taxon>
        <taxon>Bacillati</taxon>
        <taxon>Actinomycetota</taxon>
        <taxon>Actinomycetes</taxon>
        <taxon>Kitasatosporales</taxon>
        <taxon>Streptomycetaceae</taxon>
        <taxon>Streptomyces</taxon>
    </lineage>
</organism>
<gene>
    <name evidence="2" type="ORF">GCM10010448_37240</name>
</gene>
<sequence length="68" mass="7199">MTGPTATAGMGTAGMHDLSSRPHSSPRRTPAAIERQTAFPDCLDRYDHRRPRTGIGGPPPAGRSTNLS</sequence>
<feature type="compositionally biased region" description="Low complexity" evidence="1">
    <location>
        <begin position="1"/>
        <end position="30"/>
    </location>
</feature>
<evidence type="ECO:0000256" key="1">
    <source>
        <dbReference type="SAM" id="MobiDB-lite"/>
    </source>
</evidence>
<name>A0ABP6LS55_9ACTN</name>
<reference evidence="3" key="1">
    <citation type="journal article" date="2019" name="Int. J. Syst. Evol. Microbiol.">
        <title>The Global Catalogue of Microorganisms (GCM) 10K type strain sequencing project: providing services to taxonomists for standard genome sequencing and annotation.</title>
        <authorList>
            <consortium name="The Broad Institute Genomics Platform"/>
            <consortium name="The Broad Institute Genome Sequencing Center for Infectious Disease"/>
            <person name="Wu L."/>
            <person name="Ma J."/>
        </authorList>
    </citation>
    <scope>NUCLEOTIDE SEQUENCE [LARGE SCALE GENOMIC DNA]</scope>
    <source>
        <strain evidence="3">JCM 9091</strain>
    </source>
</reference>
<evidence type="ECO:0000313" key="3">
    <source>
        <dbReference type="Proteomes" id="UP001501532"/>
    </source>
</evidence>
<proteinExistence type="predicted"/>
<keyword evidence="3" id="KW-1185">Reference proteome</keyword>
<feature type="region of interest" description="Disordered" evidence="1">
    <location>
        <begin position="1"/>
        <end position="68"/>
    </location>
</feature>
<accession>A0ABP6LS55</accession>
<dbReference type="EMBL" id="BAAAUF010000031">
    <property type="protein sequence ID" value="GAA3050741.1"/>
    <property type="molecule type" value="Genomic_DNA"/>
</dbReference>
<evidence type="ECO:0000313" key="2">
    <source>
        <dbReference type="EMBL" id="GAA3050741.1"/>
    </source>
</evidence>
<comment type="caution">
    <text evidence="2">The sequence shown here is derived from an EMBL/GenBank/DDBJ whole genome shotgun (WGS) entry which is preliminary data.</text>
</comment>
<protein>
    <submittedName>
        <fullName evidence="2">Uncharacterized protein</fullName>
    </submittedName>
</protein>